<gene>
    <name evidence="4" type="primary">RE1_2591</name>
    <name evidence="4" type="ORF">CK203_026613</name>
</gene>
<evidence type="ECO:0000256" key="1">
    <source>
        <dbReference type="SAM" id="MobiDB-lite"/>
    </source>
</evidence>
<dbReference type="InterPro" id="IPR043502">
    <property type="entry name" value="DNA/RNA_pol_sf"/>
</dbReference>
<evidence type="ECO:0000313" key="5">
    <source>
        <dbReference type="Proteomes" id="UP000288805"/>
    </source>
</evidence>
<sequence length="1212" mass="136571">MPIVIVYLWDVYLSVQAIGPELTFYNASKDVGVSPFLSNKLLHAQLDAFCSTLRLFLAVEEDILAFLRMTSKKMTEVCLQFDKVGTIESSRDQTYALWRPRAPPGFAVFGDYLTPLDKPPTKGVVAVNTSFAKVKRPVSFKLIWPPSASEEISGSLGIDNVMPNPVLAEGESNCSIWFPEAPDGYVALGCVVSPGRTRPLLSSAFCILASLVSPCALRDCITIGSGNMSHSRLAFWRVDNSVRTFIPMDASHSHLTVRAYELRHFFFRLPEVSPKASKSSDQASPSGELKEETIDMASSGPSRDGIFGDIAVQGYEPPNTCIVVHDTGDDELFKAPLDFQLVGQIKKQRGMESISFWLPQAPPGFVSLGCIACKGTPKPNDFSSLRCIRSDMVTGDQFLEESVWDTSDAKHTKEPFSIWAVGNDLGTFVVRSGFKKPPKRFALKLADPNIPSGSDDTVIDAEISTFSAVLFDDYGGLGGISMMENSPCESFEPLDLPHVLTHGDEEPESFESITPESPNFTIEPMSSPVPASVTRNFPQFPKVSDPHTQPGETSTDSTDNLDLDLDLDLPIAVKKGTKECSSRPLYPLSHYISLKHLSPAHKNFIVSLNTTIIPNTVSEALTKREWKDAMREEMSALENNKTWEIVERPKGKNIVDCKWIFTLKYKADGSLERHKARLVAKGYTQTYGVDYQETFALVAKMNIVRIMLSLAAHYNWKLLQYDVKNAFLHGDLDEEIYMNILRGFEGNIGNKVRKLKKALYELKQSPRAWFERLEKVMKEPRYKQSQGDHTLFIKHSATGGVTALLVYVDDIIVTGNDEREKHEVTQSLVTDFEIKELGKLKYFLEIGKIGCKPVSTSMDPNHKLGEAKEEPMVDKRMYQRLVGRLIYLAHTWPDIAYSMSVISQFMHDPREPHLQAAYRVLHYLKANPGKGILFKKNNTLALEAYTDIDYAGSLVDRRSTTGYCTFLGSNLNQVDGPMKLYCDNKSAINIAHNPIQHDRTKQIEIDRHFIKEKLEEGVVCSLVDRRSTTGYCTFLGGNLATWRSKKQNVVARSSVESECRAIAQGLCELLWLKIILDDLRIKWDGLMKLYCGKKSTINISHNPLQHDRTKHIEIDRHFIKEKLEEGVFLVVYVMFIYTHQRDKLDPCALKCVFLAYSNPQKGYKCFHPPIGKYCLIDVQFCERGSYFSKKVPRKDEISSKEEERLWLEEKRL</sequence>
<dbReference type="Pfam" id="PF06101">
    <property type="entry name" value="Vps62"/>
    <property type="match status" value="2"/>
</dbReference>
<feature type="domain" description="Reverse transcriptase Ty1/copia-type" evidence="2">
    <location>
        <begin position="640"/>
        <end position="846"/>
    </location>
</feature>
<dbReference type="SUPFAM" id="SSF56672">
    <property type="entry name" value="DNA/RNA polymerases"/>
    <property type="match status" value="1"/>
</dbReference>
<dbReference type="Pfam" id="PF25597">
    <property type="entry name" value="SH3_retrovirus"/>
    <property type="match status" value="1"/>
</dbReference>
<dbReference type="InterPro" id="IPR009291">
    <property type="entry name" value="Vps62"/>
</dbReference>
<protein>
    <submittedName>
        <fullName evidence="4">Retrovirus-related Pol polyprotein from transposon RE1</fullName>
    </submittedName>
</protein>
<evidence type="ECO:0000313" key="4">
    <source>
        <dbReference type="EMBL" id="RVX00104.1"/>
    </source>
</evidence>
<feature type="region of interest" description="Disordered" evidence="1">
    <location>
        <begin position="275"/>
        <end position="302"/>
    </location>
</feature>
<dbReference type="EMBL" id="QGNW01000083">
    <property type="protein sequence ID" value="RVX00104.1"/>
    <property type="molecule type" value="Genomic_DNA"/>
</dbReference>
<feature type="region of interest" description="Disordered" evidence="1">
    <location>
        <begin position="531"/>
        <end position="561"/>
    </location>
</feature>
<proteinExistence type="predicted"/>
<feature type="domain" description="Retroviral polymerase SH3-like" evidence="3">
    <location>
        <begin position="1131"/>
        <end position="1188"/>
    </location>
</feature>
<dbReference type="InterPro" id="IPR013103">
    <property type="entry name" value="RVT_2"/>
</dbReference>
<feature type="compositionally biased region" description="Polar residues" evidence="1">
    <location>
        <begin position="546"/>
        <end position="558"/>
    </location>
</feature>
<dbReference type="Pfam" id="PF07727">
    <property type="entry name" value="RVT_2"/>
    <property type="match status" value="1"/>
</dbReference>
<dbReference type="InterPro" id="IPR057670">
    <property type="entry name" value="SH3_retrovirus"/>
</dbReference>
<accession>A0A438ITN6</accession>
<dbReference type="PANTHER" id="PTHR11439">
    <property type="entry name" value="GAG-POL-RELATED RETROTRANSPOSON"/>
    <property type="match status" value="1"/>
</dbReference>
<reference evidence="4 5" key="1">
    <citation type="journal article" date="2018" name="PLoS Genet.">
        <title>Population sequencing reveals clonal diversity and ancestral inbreeding in the grapevine cultivar Chardonnay.</title>
        <authorList>
            <person name="Roach M.J."/>
            <person name="Johnson D.L."/>
            <person name="Bohlmann J."/>
            <person name="van Vuuren H.J."/>
            <person name="Jones S.J."/>
            <person name="Pretorius I.S."/>
            <person name="Schmidt S.A."/>
            <person name="Borneman A.R."/>
        </authorList>
    </citation>
    <scope>NUCLEOTIDE SEQUENCE [LARGE SCALE GENOMIC DNA]</scope>
    <source>
        <strain evidence="5">cv. Chardonnay</strain>
        <tissue evidence="4">Leaf</tissue>
    </source>
</reference>
<evidence type="ECO:0000259" key="2">
    <source>
        <dbReference type="Pfam" id="PF07727"/>
    </source>
</evidence>
<dbReference type="Proteomes" id="UP000288805">
    <property type="component" value="Unassembled WGS sequence"/>
</dbReference>
<organism evidence="4 5">
    <name type="scientific">Vitis vinifera</name>
    <name type="common">Grape</name>
    <dbReference type="NCBI Taxonomy" id="29760"/>
    <lineage>
        <taxon>Eukaryota</taxon>
        <taxon>Viridiplantae</taxon>
        <taxon>Streptophyta</taxon>
        <taxon>Embryophyta</taxon>
        <taxon>Tracheophyta</taxon>
        <taxon>Spermatophyta</taxon>
        <taxon>Magnoliopsida</taxon>
        <taxon>eudicotyledons</taxon>
        <taxon>Gunneridae</taxon>
        <taxon>Pentapetalae</taxon>
        <taxon>rosids</taxon>
        <taxon>Vitales</taxon>
        <taxon>Vitaceae</taxon>
        <taxon>Viteae</taxon>
        <taxon>Vitis</taxon>
    </lineage>
</organism>
<dbReference type="CDD" id="cd09272">
    <property type="entry name" value="RNase_HI_RT_Ty1"/>
    <property type="match status" value="2"/>
</dbReference>
<name>A0A438ITN6_VITVI</name>
<dbReference type="AlphaFoldDB" id="A0A438ITN6"/>
<evidence type="ECO:0000259" key="3">
    <source>
        <dbReference type="Pfam" id="PF25597"/>
    </source>
</evidence>
<comment type="caution">
    <text evidence="4">The sequence shown here is derived from an EMBL/GenBank/DDBJ whole genome shotgun (WGS) entry which is preliminary data.</text>
</comment>
<feature type="compositionally biased region" description="Polar residues" evidence="1">
    <location>
        <begin position="276"/>
        <end position="285"/>
    </location>
</feature>
<dbReference type="PANTHER" id="PTHR11439:SF470">
    <property type="entry name" value="CYSTEINE-RICH RLK (RECEPTOR-LIKE PROTEIN KINASE) 8"/>
    <property type="match status" value="1"/>
</dbReference>